<dbReference type="SUPFAM" id="SSF47473">
    <property type="entry name" value="EF-hand"/>
    <property type="match status" value="1"/>
</dbReference>
<dbReference type="GO" id="GO:0016174">
    <property type="term" value="F:NAD(P)H oxidase H2O2-forming activity"/>
    <property type="evidence" value="ECO:0007669"/>
    <property type="project" value="UniProtKB-EC"/>
</dbReference>
<evidence type="ECO:0000256" key="10">
    <source>
        <dbReference type="ARBA" id="ARBA00022989"/>
    </source>
</evidence>
<dbReference type="EMBL" id="KN639218">
    <property type="protein sequence ID" value="KHN49079.1"/>
    <property type="molecule type" value="Genomic_DNA"/>
</dbReference>
<evidence type="ECO:0000256" key="9">
    <source>
        <dbReference type="ARBA" id="ARBA00022857"/>
    </source>
</evidence>
<evidence type="ECO:0000313" key="14">
    <source>
        <dbReference type="EMBL" id="KHN49079.1"/>
    </source>
</evidence>
<evidence type="ECO:0000256" key="6">
    <source>
        <dbReference type="ARBA" id="ARBA00022723"/>
    </source>
</evidence>
<protein>
    <submittedName>
        <fullName evidence="14">Respiratory burst oxidase like protein E</fullName>
        <ecNumber evidence="14">1.6.3.-</ecNumber>
        <ecNumber evidence="14">1.6.3.1</ecNumber>
    </submittedName>
</protein>
<dbReference type="Gene3D" id="1.10.238.10">
    <property type="entry name" value="EF-hand"/>
    <property type="match status" value="1"/>
</dbReference>
<keyword evidence="4" id="KW-0285">Flavoprotein</keyword>
<keyword evidence="8" id="KW-0106">Calcium</keyword>
<dbReference type="GO" id="GO:0046872">
    <property type="term" value="F:metal ion binding"/>
    <property type="evidence" value="ECO:0007669"/>
    <property type="project" value="UniProtKB-KW"/>
</dbReference>
<dbReference type="FunFam" id="1.10.238.10:FF:000049">
    <property type="entry name" value="Respiratory burst oxidase homolog A"/>
    <property type="match status" value="1"/>
</dbReference>
<accession>A0A0B2SX05</accession>
<proteinExistence type="inferred from homology"/>
<keyword evidence="10" id="KW-1133">Transmembrane helix</keyword>
<comment type="subcellular location">
    <subcellularLocation>
        <location evidence="1">Membrane</location>
        <topology evidence="1">Multi-pass membrane protein</topology>
    </subcellularLocation>
</comment>
<keyword evidence="12" id="KW-0472">Membrane</keyword>
<evidence type="ECO:0000256" key="2">
    <source>
        <dbReference type="ARBA" id="ARBA00007975"/>
    </source>
</evidence>
<dbReference type="Pfam" id="PF08414">
    <property type="entry name" value="NADPH_Ox"/>
    <property type="match status" value="1"/>
</dbReference>
<keyword evidence="9" id="KW-0521">NADP</keyword>
<dbReference type="InterPro" id="IPR013623">
    <property type="entry name" value="NADPH_Ox"/>
</dbReference>
<dbReference type="GO" id="GO:0004601">
    <property type="term" value="F:peroxidase activity"/>
    <property type="evidence" value="ECO:0007669"/>
    <property type="project" value="UniProtKB-KW"/>
</dbReference>
<evidence type="ECO:0000259" key="13">
    <source>
        <dbReference type="Pfam" id="PF08414"/>
    </source>
</evidence>
<keyword evidence="7" id="KW-0274">FAD</keyword>
<evidence type="ECO:0000256" key="4">
    <source>
        <dbReference type="ARBA" id="ARBA00022630"/>
    </source>
</evidence>
<dbReference type="EC" id="1.6.3.-" evidence="14"/>
<gene>
    <name evidence="14" type="ORF">glysoja_033289</name>
</gene>
<dbReference type="EC" id="1.6.3.1" evidence="14"/>
<evidence type="ECO:0000256" key="11">
    <source>
        <dbReference type="ARBA" id="ARBA00023002"/>
    </source>
</evidence>
<evidence type="ECO:0000256" key="12">
    <source>
        <dbReference type="ARBA" id="ARBA00023136"/>
    </source>
</evidence>
<dbReference type="GO" id="GO:0016020">
    <property type="term" value="C:membrane"/>
    <property type="evidence" value="ECO:0007669"/>
    <property type="project" value="UniProtKB-SubCell"/>
</dbReference>
<evidence type="ECO:0000256" key="3">
    <source>
        <dbReference type="ARBA" id="ARBA00022559"/>
    </source>
</evidence>
<evidence type="ECO:0000256" key="7">
    <source>
        <dbReference type="ARBA" id="ARBA00022827"/>
    </source>
</evidence>
<keyword evidence="6" id="KW-0479">Metal-binding</keyword>
<sequence length="112" mass="13248">MRVKLERTRSSAQRALKGLRFISKSGEATEELWRKVEERFNVLAKDGLLAREDFGECIGMEDSKEFAVCIFDALVRRKERRVSSINREELHEFWLQISDQSFDARLQIFFDM</sequence>
<comment type="similarity">
    <text evidence="2">Belongs to the RBOH (TC 5.B.1.3) family.</text>
</comment>
<keyword evidence="5" id="KW-0812">Transmembrane</keyword>
<reference evidence="14" key="1">
    <citation type="submission" date="2014-07" db="EMBL/GenBank/DDBJ databases">
        <title>Identification of a novel salt tolerance gene in wild soybean by whole-genome sequencing.</title>
        <authorList>
            <person name="Lam H.-M."/>
            <person name="Qi X."/>
            <person name="Li M.-W."/>
            <person name="Liu X."/>
            <person name="Xie M."/>
            <person name="Ni M."/>
            <person name="Xu X."/>
        </authorList>
    </citation>
    <scope>NUCLEOTIDE SEQUENCE [LARGE SCALE GENOMIC DNA]</scope>
    <source>
        <tissue evidence="14">Root</tissue>
    </source>
</reference>
<keyword evidence="3" id="KW-0575">Peroxidase</keyword>
<dbReference type="AlphaFoldDB" id="A0A0B2SX05"/>
<evidence type="ECO:0000256" key="5">
    <source>
        <dbReference type="ARBA" id="ARBA00022692"/>
    </source>
</evidence>
<organism evidence="14">
    <name type="scientific">Glycine soja</name>
    <name type="common">Wild soybean</name>
    <dbReference type="NCBI Taxonomy" id="3848"/>
    <lineage>
        <taxon>Eukaryota</taxon>
        <taxon>Viridiplantae</taxon>
        <taxon>Streptophyta</taxon>
        <taxon>Embryophyta</taxon>
        <taxon>Tracheophyta</taxon>
        <taxon>Spermatophyta</taxon>
        <taxon>Magnoliopsida</taxon>
        <taxon>eudicotyledons</taxon>
        <taxon>Gunneridae</taxon>
        <taxon>Pentapetalae</taxon>
        <taxon>rosids</taxon>
        <taxon>fabids</taxon>
        <taxon>Fabales</taxon>
        <taxon>Fabaceae</taxon>
        <taxon>Papilionoideae</taxon>
        <taxon>50 kb inversion clade</taxon>
        <taxon>NPAAA clade</taxon>
        <taxon>indigoferoid/millettioid clade</taxon>
        <taxon>Phaseoleae</taxon>
        <taxon>Glycine</taxon>
        <taxon>Glycine subgen. Soja</taxon>
    </lineage>
</organism>
<dbReference type="Proteomes" id="UP000053555">
    <property type="component" value="Unassembled WGS sequence"/>
</dbReference>
<keyword evidence="11 14" id="KW-0560">Oxidoreductase</keyword>
<evidence type="ECO:0000256" key="8">
    <source>
        <dbReference type="ARBA" id="ARBA00022837"/>
    </source>
</evidence>
<evidence type="ECO:0000256" key="1">
    <source>
        <dbReference type="ARBA" id="ARBA00004141"/>
    </source>
</evidence>
<feature type="domain" description="NADPH oxidase Respiratory burst" evidence="13">
    <location>
        <begin position="4"/>
        <end position="104"/>
    </location>
</feature>
<dbReference type="InterPro" id="IPR011992">
    <property type="entry name" value="EF-hand-dom_pair"/>
</dbReference>
<name>A0A0B2SX05_GLYSO</name>